<comment type="caution">
    <text evidence="3">The sequence shown here is derived from an EMBL/GenBank/DDBJ whole genome shotgun (WGS) entry which is preliminary data.</text>
</comment>
<gene>
    <name evidence="3" type="ORF">RIB2604_02004960</name>
</gene>
<dbReference type="PANTHER" id="PTHR47700">
    <property type="entry name" value="V CHITINASE, PUTATIVE (AFU_ORTHOLOGUE AFUA_6G13720)-RELATED"/>
    <property type="match status" value="1"/>
</dbReference>
<reference evidence="4" key="2">
    <citation type="submission" date="2016-02" db="EMBL/GenBank/DDBJ databases">
        <title>Genome sequencing of Aspergillus luchuensis NBRC 4314.</title>
        <authorList>
            <person name="Yamada O."/>
        </authorList>
    </citation>
    <scope>NUCLEOTIDE SEQUENCE [LARGE SCALE GENOMIC DNA]</scope>
    <source>
        <strain evidence="4">RIB 2604</strain>
    </source>
</reference>
<dbReference type="Gene3D" id="3.20.20.80">
    <property type="entry name" value="Glycosidases"/>
    <property type="match status" value="1"/>
</dbReference>
<dbReference type="InterPro" id="IPR053214">
    <property type="entry name" value="LysM12-like"/>
</dbReference>
<evidence type="ECO:0000313" key="4">
    <source>
        <dbReference type="Proteomes" id="UP000075230"/>
    </source>
</evidence>
<name>A0A146FJ75_ASPKA</name>
<dbReference type="PANTHER" id="PTHR47700:SF2">
    <property type="entry name" value="CHITINASE"/>
    <property type="match status" value="1"/>
</dbReference>
<dbReference type="Gene3D" id="3.10.50.10">
    <property type="match status" value="1"/>
</dbReference>
<keyword evidence="2" id="KW-0843">Virulence</keyword>
<dbReference type="Proteomes" id="UP000075230">
    <property type="component" value="Unassembled WGS sequence"/>
</dbReference>
<sequence>MVGVTSSGRSLKMTTVGCTGPECTYIRPDSGATPGRYTQTAGYNTNTEINKIIALNSTVQVLFNSGSNSDIIVYNETQWVGYMTNTTKSTRTSYYKDLNMGGTTEWAIDLEEYLIEPTDTSAFDAFLLKLEVNETFLKNDTCSDPAAGETSEQASEERGIAAYIDWLVEDSFKSPSEWANRMFKSTGQTTQCDVYPDGQCDFPSGFCSNYTIPSEYWAEYVVANFLEYITEFGSLFNYANQNQSLGIDNIVADFPVKSASTVPDLATIFTNVSGVLGIVGSTLPLLDEETDTASSIMGVMSGLFSTAESDISSSSATDTETITLEKKVEALYTLMYTAVQDILIAIFETGNISSWPSDLRTGDYSFEVTNFFNGRYMFLLTGEQAESRRYLVGSALVSANYYVLKGAYSTSTCSSITSGKVIDGACYTLQYPGAGWELVKQIMTDPISSDDLTKLTDIYDVDLESLYTNSYTCQNTTGTYGGTLEVNILEFSSSLPTCFYNLPVFTVETSEEPKINNYLSSPCLVYEQNLTAKTAELGVTWLPSNLADIFVKDFCECNAGARECSEI</sequence>
<evidence type="ECO:0000256" key="1">
    <source>
        <dbReference type="ARBA" id="ARBA00022669"/>
    </source>
</evidence>
<reference evidence="3 4" key="1">
    <citation type="journal article" date="2016" name="DNA Res.">
        <title>Genome sequence of Aspergillus luchuensis NBRC 4314.</title>
        <authorList>
            <person name="Yamada O."/>
            <person name="Machida M."/>
            <person name="Hosoyama A."/>
            <person name="Goto M."/>
            <person name="Takahashi T."/>
            <person name="Futagami T."/>
            <person name="Yamagata Y."/>
            <person name="Takeuchi M."/>
            <person name="Kobayashi T."/>
            <person name="Koike H."/>
            <person name="Abe K."/>
            <person name="Asai K."/>
            <person name="Arita M."/>
            <person name="Fujita N."/>
            <person name="Fukuda K."/>
            <person name="Higa K."/>
            <person name="Horikawa H."/>
            <person name="Ishikawa T."/>
            <person name="Jinno K."/>
            <person name="Kato Y."/>
            <person name="Kirimura K."/>
            <person name="Mizutani O."/>
            <person name="Nakasone K."/>
            <person name="Sano M."/>
            <person name="Shiraishi Y."/>
            <person name="Tsukahara M."/>
            <person name="Gomi K."/>
        </authorList>
    </citation>
    <scope>NUCLEOTIDE SEQUENCE [LARGE SCALE GENOMIC DNA]</scope>
    <source>
        <strain evidence="3 4">RIB 2604</strain>
    </source>
</reference>
<dbReference type="GO" id="GO:0008061">
    <property type="term" value="F:chitin binding"/>
    <property type="evidence" value="ECO:0007669"/>
    <property type="project" value="UniProtKB-KW"/>
</dbReference>
<accession>A0A146FJ75</accession>
<dbReference type="AlphaFoldDB" id="A0A146FJ75"/>
<dbReference type="InterPro" id="IPR029070">
    <property type="entry name" value="Chitinase_insertion_sf"/>
</dbReference>
<keyword evidence="1" id="KW-0147">Chitin-binding</keyword>
<dbReference type="EMBL" id="BCWF01000020">
    <property type="protein sequence ID" value="GAT25916.1"/>
    <property type="molecule type" value="Genomic_DNA"/>
</dbReference>
<protein>
    <submittedName>
        <fullName evidence="3">Uncharacterized protein</fullName>
    </submittedName>
</protein>
<dbReference type="SUPFAM" id="SSF54556">
    <property type="entry name" value="Chitinase insertion domain"/>
    <property type="match status" value="1"/>
</dbReference>
<dbReference type="VEuPathDB" id="FungiDB:ASPFODRAFT_70442"/>
<evidence type="ECO:0000313" key="3">
    <source>
        <dbReference type="EMBL" id="GAT25916.1"/>
    </source>
</evidence>
<organism evidence="3 4">
    <name type="scientific">Aspergillus kawachii</name>
    <name type="common">White koji mold</name>
    <name type="synonym">Aspergillus awamori var. kawachi</name>
    <dbReference type="NCBI Taxonomy" id="1069201"/>
    <lineage>
        <taxon>Eukaryota</taxon>
        <taxon>Fungi</taxon>
        <taxon>Dikarya</taxon>
        <taxon>Ascomycota</taxon>
        <taxon>Pezizomycotina</taxon>
        <taxon>Eurotiomycetes</taxon>
        <taxon>Eurotiomycetidae</taxon>
        <taxon>Eurotiales</taxon>
        <taxon>Aspergillaceae</taxon>
        <taxon>Aspergillus</taxon>
        <taxon>Aspergillus subgen. Circumdati</taxon>
    </lineage>
</organism>
<evidence type="ECO:0000256" key="2">
    <source>
        <dbReference type="ARBA" id="ARBA00023026"/>
    </source>
</evidence>
<proteinExistence type="predicted"/>